<evidence type="ECO:0000256" key="1">
    <source>
        <dbReference type="SAM" id="Phobius"/>
    </source>
</evidence>
<reference evidence="2 3" key="1">
    <citation type="submission" date="2018-11" db="EMBL/GenBank/DDBJ databases">
        <title>Sequencing the genomes of 1000 actinobacteria strains.</title>
        <authorList>
            <person name="Klenk H.-P."/>
        </authorList>
    </citation>
    <scope>NUCLEOTIDE SEQUENCE [LARGE SCALE GENOMIC DNA]</scope>
    <source>
        <strain evidence="2 3">DSM 44254</strain>
    </source>
</reference>
<keyword evidence="1" id="KW-0812">Transmembrane</keyword>
<evidence type="ECO:0000313" key="3">
    <source>
        <dbReference type="Proteomes" id="UP000272400"/>
    </source>
</evidence>
<comment type="caution">
    <text evidence="2">The sequence shown here is derived from an EMBL/GenBank/DDBJ whole genome shotgun (WGS) entry which is preliminary data.</text>
</comment>
<gene>
    <name evidence="2" type="ORF">EDD29_4596</name>
</gene>
<keyword evidence="3" id="KW-1185">Reference proteome</keyword>
<keyword evidence="1" id="KW-1133">Transmembrane helix</keyword>
<dbReference type="EMBL" id="RJKE01000001">
    <property type="protein sequence ID" value="ROO87008.1"/>
    <property type="molecule type" value="Genomic_DNA"/>
</dbReference>
<dbReference type="RefSeq" id="WP_123666350.1">
    <property type="nucleotide sequence ID" value="NZ_RJKE01000001.1"/>
</dbReference>
<dbReference type="Proteomes" id="UP000272400">
    <property type="component" value="Unassembled WGS sequence"/>
</dbReference>
<sequence>MKMISKAAVLSAASLVAGGALLYRSATVSDGLLTLALVLALFAGVSLVVAVTVVRALRAGPQAIWLALPVLILAASFATTDSDLPERVLLSAIDDDLRRIAESGEPGRAGLYKIEEPMREGTAVLLQVAGTGFIFAHAGFIYAPDGPGTIPPLGEGFESLDYEHISGPWYEYYVVES</sequence>
<dbReference type="OrthoDB" id="3423859at2"/>
<feature type="transmembrane region" description="Helical" evidence="1">
    <location>
        <begin position="124"/>
        <end position="143"/>
    </location>
</feature>
<feature type="transmembrane region" description="Helical" evidence="1">
    <location>
        <begin position="32"/>
        <end position="54"/>
    </location>
</feature>
<protein>
    <submittedName>
        <fullName evidence="2">Uncharacterized protein</fullName>
    </submittedName>
</protein>
<organism evidence="2 3">
    <name type="scientific">Actinocorallia herbida</name>
    <dbReference type="NCBI Taxonomy" id="58109"/>
    <lineage>
        <taxon>Bacteria</taxon>
        <taxon>Bacillati</taxon>
        <taxon>Actinomycetota</taxon>
        <taxon>Actinomycetes</taxon>
        <taxon>Streptosporangiales</taxon>
        <taxon>Thermomonosporaceae</taxon>
        <taxon>Actinocorallia</taxon>
    </lineage>
</organism>
<dbReference type="AlphaFoldDB" id="A0A3N1D1R5"/>
<accession>A0A3N1D1R5</accession>
<proteinExistence type="predicted"/>
<name>A0A3N1D1R5_9ACTN</name>
<keyword evidence="1" id="KW-0472">Membrane</keyword>
<evidence type="ECO:0000313" key="2">
    <source>
        <dbReference type="EMBL" id="ROO87008.1"/>
    </source>
</evidence>